<dbReference type="GO" id="GO:0033185">
    <property type="term" value="C:dolichol-phosphate-mannose synthase complex"/>
    <property type="evidence" value="ECO:0007669"/>
    <property type="project" value="TreeGrafter"/>
</dbReference>
<evidence type="ECO:0000256" key="1">
    <source>
        <dbReference type="ARBA" id="ARBA00004477"/>
    </source>
</evidence>
<proteinExistence type="inferred from homology"/>
<dbReference type="Proteomes" id="UP001174909">
    <property type="component" value="Unassembled WGS sequence"/>
</dbReference>
<name>A0AA35SWR2_GEOBA</name>
<keyword evidence="6 7" id="KW-0472">Membrane</keyword>
<comment type="caution">
    <text evidence="8">The sequence shown here is derived from an EMBL/GenBank/DDBJ whole genome shotgun (WGS) entry which is preliminary data.</text>
</comment>
<feature type="transmembrane region" description="Helical" evidence="7">
    <location>
        <begin position="36"/>
        <end position="58"/>
    </location>
</feature>
<evidence type="ECO:0000313" key="9">
    <source>
        <dbReference type="Proteomes" id="UP001174909"/>
    </source>
</evidence>
<keyword evidence="9" id="KW-1185">Reference proteome</keyword>
<dbReference type="GO" id="GO:0006506">
    <property type="term" value="P:GPI anchor biosynthetic process"/>
    <property type="evidence" value="ECO:0007669"/>
    <property type="project" value="TreeGrafter"/>
</dbReference>
<dbReference type="InterPro" id="IPR013174">
    <property type="entry name" value="DPM3"/>
</dbReference>
<accession>A0AA35SWR2</accession>
<dbReference type="PANTHER" id="PTHR16433:SF0">
    <property type="entry name" value="DOLICHOL-PHOSPHATE MANNOSYLTRANSFERASE SUBUNIT 3"/>
    <property type="match status" value="1"/>
</dbReference>
<sequence>MKLCTKLVQWLTLAGLFFAAWTSLIFEILPVQLSHAMYRVVLILPLYLLICFGSYSLATIGYRLTTFNDCEGASDELVAVRKKQIEECLPTFFSNAGGETGEGGFDKERTKILAGPFTPLFHYIFHVQNHDNKQVTKQAESIYMFLIFVVIFF</sequence>
<feature type="non-terminal residue" evidence="8">
    <location>
        <position position="153"/>
    </location>
</feature>
<protein>
    <recommendedName>
        <fullName evidence="7">Dolichol-phosphate mannosyltransferase subunit 3</fullName>
    </recommendedName>
</protein>
<reference evidence="8" key="1">
    <citation type="submission" date="2023-03" db="EMBL/GenBank/DDBJ databases">
        <authorList>
            <person name="Steffen K."/>
            <person name="Cardenas P."/>
        </authorList>
    </citation>
    <scope>NUCLEOTIDE SEQUENCE</scope>
</reference>
<comment type="subunit">
    <text evidence="7">Component of the dolichol-phosphate mannose (DPM) synthase complex.</text>
</comment>
<dbReference type="GO" id="GO:0016757">
    <property type="term" value="F:glycosyltransferase activity"/>
    <property type="evidence" value="ECO:0007669"/>
    <property type="project" value="UniProtKB-KW"/>
</dbReference>
<keyword evidence="5 7" id="KW-1133">Transmembrane helix</keyword>
<comment type="function">
    <text evidence="7">Stabilizer subunit of the dolichol-phosphate mannose (DPM) synthase complex; tethers catalytic subunit to the ER.</text>
</comment>
<evidence type="ECO:0000256" key="3">
    <source>
        <dbReference type="ARBA" id="ARBA00022692"/>
    </source>
</evidence>
<comment type="pathway">
    <text evidence="7">Protein modification; protein glycosylation.</text>
</comment>
<gene>
    <name evidence="8" type="ORF">GBAR_LOCUS20710</name>
</gene>
<organism evidence="8 9">
    <name type="scientific">Geodia barretti</name>
    <name type="common">Barrett's horny sponge</name>
    <dbReference type="NCBI Taxonomy" id="519541"/>
    <lineage>
        <taxon>Eukaryota</taxon>
        <taxon>Metazoa</taxon>
        <taxon>Porifera</taxon>
        <taxon>Demospongiae</taxon>
        <taxon>Heteroscleromorpha</taxon>
        <taxon>Tetractinellida</taxon>
        <taxon>Astrophorina</taxon>
        <taxon>Geodiidae</taxon>
        <taxon>Geodia</taxon>
    </lineage>
</organism>
<evidence type="ECO:0000313" key="8">
    <source>
        <dbReference type="EMBL" id="CAI8036994.1"/>
    </source>
</evidence>
<dbReference type="PANTHER" id="PTHR16433">
    <property type="entry name" value="DOLICHOL-PHOSPHATE MANNOSYLTRANSFERASE SUBUNIT 3"/>
    <property type="match status" value="1"/>
</dbReference>
<feature type="transmembrane region" description="Helical" evidence="7">
    <location>
        <begin position="7"/>
        <end position="30"/>
    </location>
</feature>
<dbReference type="GO" id="GO:0005789">
    <property type="term" value="C:endoplasmic reticulum membrane"/>
    <property type="evidence" value="ECO:0007669"/>
    <property type="project" value="UniProtKB-SubCell"/>
</dbReference>
<evidence type="ECO:0000256" key="4">
    <source>
        <dbReference type="ARBA" id="ARBA00022824"/>
    </source>
</evidence>
<dbReference type="EMBL" id="CASHTH010002909">
    <property type="protein sequence ID" value="CAI8036994.1"/>
    <property type="molecule type" value="Genomic_DNA"/>
</dbReference>
<keyword evidence="8" id="KW-0328">Glycosyltransferase</keyword>
<evidence type="ECO:0000256" key="7">
    <source>
        <dbReference type="RuleBase" id="RU365085"/>
    </source>
</evidence>
<comment type="subcellular location">
    <subcellularLocation>
        <location evidence="1 7">Endoplasmic reticulum membrane</location>
        <topology evidence="1 7">Multi-pass membrane protein</topology>
    </subcellularLocation>
</comment>
<keyword evidence="3 7" id="KW-0812">Transmembrane</keyword>
<dbReference type="Pfam" id="PF08285">
    <property type="entry name" value="DPM3"/>
    <property type="match status" value="1"/>
</dbReference>
<comment type="similarity">
    <text evidence="2 7">Belongs to the DPM3 family.</text>
</comment>
<evidence type="ECO:0000256" key="2">
    <source>
        <dbReference type="ARBA" id="ARBA00010430"/>
    </source>
</evidence>
<evidence type="ECO:0000256" key="6">
    <source>
        <dbReference type="ARBA" id="ARBA00023136"/>
    </source>
</evidence>
<evidence type="ECO:0000256" key="5">
    <source>
        <dbReference type="ARBA" id="ARBA00022989"/>
    </source>
</evidence>
<keyword evidence="4 7" id="KW-0256">Endoplasmic reticulum</keyword>
<keyword evidence="8" id="KW-0808">Transferase</keyword>
<dbReference type="AlphaFoldDB" id="A0AA35SWR2"/>